<protein>
    <submittedName>
        <fullName evidence="2">Uncharacterized protein</fullName>
    </submittedName>
</protein>
<organism evidence="2 3">
    <name type="scientific">Cnuibacter physcomitrellae</name>
    <dbReference type="NCBI Taxonomy" id="1619308"/>
    <lineage>
        <taxon>Bacteria</taxon>
        <taxon>Bacillati</taxon>
        <taxon>Actinomycetota</taxon>
        <taxon>Actinomycetes</taxon>
        <taxon>Micrococcales</taxon>
        <taxon>Microbacteriaceae</taxon>
        <taxon>Cnuibacter</taxon>
    </lineage>
</organism>
<accession>A0A1X9LPV2</accession>
<evidence type="ECO:0000313" key="3">
    <source>
        <dbReference type="Proteomes" id="UP000192775"/>
    </source>
</evidence>
<dbReference type="InterPro" id="IPR014747">
    <property type="entry name" value="Bac_photo_RC_H_C"/>
</dbReference>
<reference evidence="2 3" key="1">
    <citation type="submission" date="2017-04" db="EMBL/GenBank/DDBJ databases">
        <authorList>
            <person name="Afonso C.L."/>
            <person name="Miller P.J."/>
            <person name="Scott M.A."/>
            <person name="Spackman E."/>
            <person name="Goraichik I."/>
            <person name="Dimitrov K.M."/>
            <person name="Suarez D.L."/>
            <person name="Swayne D.E."/>
        </authorList>
    </citation>
    <scope>NUCLEOTIDE SEQUENCE [LARGE SCALE GENOMIC DNA]</scope>
    <source>
        <strain evidence="3">XA(T)</strain>
    </source>
</reference>
<name>A0A1X9LPV2_9MICO</name>
<gene>
    <name evidence="2" type="ORF">B5808_00680</name>
</gene>
<dbReference type="GO" id="GO:0030077">
    <property type="term" value="C:plasma membrane light-harvesting complex"/>
    <property type="evidence" value="ECO:0007669"/>
    <property type="project" value="InterPro"/>
</dbReference>
<dbReference type="InterPro" id="IPR011033">
    <property type="entry name" value="PRC_barrel-like_sf"/>
</dbReference>
<feature type="region of interest" description="Disordered" evidence="1">
    <location>
        <begin position="78"/>
        <end position="144"/>
    </location>
</feature>
<dbReference type="KEGG" id="cphy:B5808_00680"/>
<dbReference type="Gene3D" id="3.90.50.10">
    <property type="entry name" value="Photosynthetic Reaction Center, subunit H, domain 2"/>
    <property type="match status" value="1"/>
</dbReference>
<dbReference type="AlphaFoldDB" id="A0A1X9LPV2"/>
<evidence type="ECO:0000256" key="1">
    <source>
        <dbReference type="SAM" id="MobiDB-lite"/>
    </source>
</evidence>
<dbReference type="RefSeq" id="WP_085017722.1">
    <property type="nucleotide sequence ID" value="NZ_BMHD01000001.1"/>
</dbReference>
<evidence type="ECO:0000313" key="2">
    <source>
        <dbReference type="EMBL" id="ARJ03910.1"/>
    </source>
</evidence>
<sequence length="144" mass="15373">MLPSTNIQSIVGATLYGPGEVKLGKITGVLVDAVDGHPTWARTHVGTLVGHTVHVPLEDAAWEHDDVYVPFDKDLVRSAPKVDGDEGLTPEEEQRLRLHYAGPTEPVEPGTPRAERVGEDAGAPATAVPRVTDDDGHAPRHAAR</sequence>
<dbReference type="EMBL" id="CP020715">
    <property type="protein sequence ID" value="ARJ03910.1"/>
    <property type="molecule type" value="Genomic_DNA"/>
</dbReference>
<dbReference type="GO" id="GO:0019684">
    <property type="term" value="P:photosynthesis, light reaction"/>
    <property type="evidence" value="ECO:0007669"/>
    <property type="project" value="InterPro"/>
</dbReference>
<dbReference type="STRING" id="1619308.B5808_00680"/>
<keyword evidence="3" id="KW-1185">Reference proteome</keyword>
<dbReference type="SUPFAM" id="SSF50346">
    <property type="entry name" value="PRC-barrel domain"/>
    <property type="match status" value="1"/>
</dbReference>
<proteinExistence type="predicted"/>
<dbReference type="Proteomes" id="UP000192775">
    <property type="component" value="Chromosome"/>
</dbReference>